<protein>
    <submittedName>
        <fullName evidence="3">Uncharacterized protein</fullName>
    </submittedName>
</protein>
<keyword evidence="4" id="KW-1185">Reference proteome</keyword>
<proteinExistence type="predicted"/>
<feature type="region of interest" description="Disordered" evidence="1">
    <location>
        <begin position="88"/>
        <end position="116"/>
    </location>
</feature>
<dbReference type="OrthoDB" id="2426237at2759"/>
<dbReference type="Proteomes" id="UP000827284">
    <property type="component" value="Unassembled WGS sequence"/>
</dbReference>
<evidence type="ECO:0000313" key="4">
    <source>
        <dbReference type="Proteomes" id="UP000827284"/>
    </source>
</evidence>
<keyword evidence="2" id="KW-0732">Signal</keyword>
<feature type="compositionally biased region" description="Polar residues" evidence="1">
    <location>
        <begin position="105"/>
        <end position="116"/>
    </location>
</feature>
<gene>
    <name evidence="3" type="ORF">EMPS_06013</name>
</gene>
<sequence>MVPLNPLISALPWLLLALTSSSAPLTSSSRSASIPTSTSSSGSSATTLGNTNIFSQLLLIDLLDAAAPPYINLKPTLPEIPNVFVPMTKHSEQDPDKPKPGLTGGHQSAPPTVTMPSNFGQEVGDEEYNAESSNPQERPQMTIGEIIIRCMGNRTPTLPSTFGPEVGVVRLFTEPSFRVEVAILKGCGCMGLTEPRKIDSFVGTRNHSFAFYETERCQGEPYFQRFQSSHAMHVANTKKSAKSLKIVHGVLPPLP</sequence>
<feature type="signal peptide" evidence="2">
    <location>
        <begin position="1"/>
        <end position="28"/>
    </location>
</feature>
<reference evidence="3" key="2">
    <citation type="journal article" date="2022" name="Microbiol. Resour. Announc.">
        <title>Whole-Genome Sequence of Entomortierella parvispora E1425, a Mucoromycotan Fungus Associated with Burkholderiaceae-Related Endosymbiotic Bacteria.</title>
        <authorList>
            <person name="Herlambang A."/>
            <person name="Guo Y."/>
            <person name="Takashima Y."/>
            <person name="Narisawa K."/>
            <person name="Ohta H."/>
            <person name="Nishizawa T."/>
        </authorList>
    </citation>
    <scope>NUCLEOTIDE SEQUENCE</scope>
    <source>
        <strain evidence="3">E1425</strain>
    </source>
</reference>
<organism evidence="3 4">
    <name type="scientific">Entomortierella parvispora</name>
    <dbReference type="NCBI Taxonomy" id="205924"/>
    <lineage>
        <taxon>Eukaryota</taxon>
        <taxon>Fungi</taxon>
        <taxon>Fungi incertae sedis</taxon>
        <taxon>Mucoromycota</taxon>
        <taxon>Mortierellomycotina</taxon>
        <taxon>Mortierellomycetes</taxon>
        <taxon>Mortierellales</taxon>
        <taxon>Mortierellaceae</taxon>
        <taxon>Entomortierella</taxon>
    </lineage>
</organism>
<evidence type="ECO:0000313" key="3">
    <source>
        <dbReference type="EMBL" id="GJJ73655.1"/>
    </source>
</evidence>
<comment type="caution">
    <text evidence="3">The sequence shown here is derived from an EMBL/GenBank/DDBJ whole genome shotgun (WGS) entry which is preliminary data.</text>
</comment>
<name>A0A9P3HBU4_9FUNG</name>
<dbReference type="AlphaFoldDB" id="A0A9P3HBU4"/>
<feature type="region of interest" description="Disordered" evidence="1">
    <location>
        <begin position="24"/>
        <end position="47"/>
    </location>
</feature>
<feature type="compositionally biased region" description="Basic and acidic residues" evidence="1">
    <location>
        <begin position="89"/>
        <end position="99"/>
    </location>
</feature>
<reference evidence="3" key="1">
    <citation type="submission" date="2021-11" db="EMBL/GenBank/DDBJ databases">
        <authorList>
            <person name="Herlambang A."/>
            <person name="Guo Y."/>
            <person name="Takashima Y."/>
            <person name="Nishizawa T."/>
        </authorList>
    </citation>
    <scope>NUCLEOTIDE SEQUENCE</scope>
    <source>
        <strain evidence="3">E1425</strain>
    </source>
</reference>
<dbReference type="EMBL" id="BQFW01000008">
    <property type="protein sequence ID" value="GJJ73655.1"/>
    <property type="molecule type" value="Genomic_DNA"/>
</dbReference>
<accession>A0A9P3HBU4</accession>
<evidence type="ECO:0000256" key="2">
    <source>
        <dbReference type="SAM" id="SignalP"/>
    </source>
</evidence>
<feature type="chain" id="PRO_5040150308" evidence="2">
    <location>
        <begin position="29"/>
        <end position="255"/>
    </location>
</feature>
<evidence type="ECO:0000256" key="1">
    <source>
        <dbReference type="SAM" id="MobiDB-lite"/>
    </source>
</evidence>